<dbReference type="AlphaFoldDB" id="A0A8H7QEP6"/>
<accession>A0A8H7QEP6</accession>
<feature type="compositionally biased region" description="Polar residues" evidence="1">
    <location>
        <begin position="1"/>
        <end position="41"/>
    </location>
</feature>
<name>A0A8H7QEP6_9FUNG</name>
<feature type="region of interest" description="Disordered" evidence="1">
    <location>
        <begin position="1"/>
        <end position="116"/>
    </location>
</feature>
<reference evidence="2" key="1">
    <citation type="submission" date="2020-12" db="EMBL/GenBank/DDBJ databases">
        <title>Metabolic potential, ecology and presence of endohyphal bacteria is reflected in genomic diversity of Mucoromycotina.</title>
        <authorList>
            <person name="Muszewska A."/>
            <person name="Okrasinska A."/>
            <person name="Steczkiewicz K."/>
            <person name="Drgas O."/>
            <person name="Orlowska M."/>
            <person name="Perlinska-Lenart U."/>
            <person name="Aleksandrzak-Piekarczyk T."/>
            <person name="Szatraj K."/>
            <person name="Zielenkiewicz U."/>
            <person name="Pilsyk S."/>
            <person name="Malc E."/>
            <person name="Mieczkowski P."/>
            <person name="Kruszewska J.S."/>
            <person name="Biernat P."/>
            <person name="Pawlowska J."/>
        </authorList>
    </citation>
    <scope>NUCLEOTIDE SEQUENCE</scope>
    <source>
        <strain evidence="2">WA0000017839</strain>
    </source>
</reference>
<proteinExistence type="predicted"/>
<feature type="compositionally biased region" description="Acidic residues" evidence="1">
    <location>
        <begin position="103"/>
        <end position="116"/>
    </location>
</feature>
<dbReference type="Proteomes" id="UP000603453">
    <property type="component" value="Unassembled WGS sequence"/>
</dbReference>
<dbReference type="EMBL" id="JAEPRD010000493">
    <property type="protein sequence ID" value="KAG2191021.1"/>
    <property type="molecule type" value="Genomic_DNA"/>
</dbReference>
<organism evidence="2 3">
    <name type="scientific">Mucor saturninus</name>
    <dbReference type="NCBI Taxonomy" id="64648"/>
    <lineage>
        <taxon>Eukaryota</taxon>
        <taxon>Fungi</taxon>
        <taxon>Fungi incertae sedis</taxon>
        <taxon>Mucoromycota</taxon>
        <taxon>Mucoromycotina</taxon>
        <taxon>Mucoromycetes</taxon>
        <taxon>Mucorales</taxon>
        <taxon>Mucorineae</taxon>
        <taxon>Mucoraceae</taxon>
        <taxon>Mucor</taxon>
    </lineage>
</organism>
<comment type="caution">
    <text evidence="2">The sequence shown here is derived from an EMBL/GenBank/DDBJ whole genome shotgun (WGS) entry which is preliminary data.</text>
</comment>
<sequence>MSSNNNTGSSHSDSANAKVNSNLGTSASRYATPEVKSSNCESPKAKPITSGEATKVQVSRKCKEKARDSVSRRGEGGKATGSGRVSDSFLESVDSSGDSSCEPLEEISDLESDNMDIDPLDIDPLDMSDLEESTFIKTSLASYRIEVGKLTKELTLAIGRNENPAKIGTLQKELDRASKALEILIRSEKLMDSAEPSTPKVTHAFVPPQLPIVEDVIDYNKGIITLHNNG</sequence>
<feature type="compositionally biased region" description="Basic and acidic residues" evidence="1">
    <location>
        <begin position="65"/>
        <end position="76"/>
    </location>
</feature>
<gene>
    <name evidence="2" type="ORF">INT47_002681</name>
</gene>
<keyword evidence="3" id="KW-1185">Reference proteome</keyword>
<protein>
    <submittedName>
        <fullName evidence="2">Uncharacterized protein</fullName>
    </submittedName>
</protein>
<evidence type="ECO:0000313" key="3">
    <source>
        <dbReference type="Proteomes" id="UP000603453"/>
    </source>
</evidence>
<evidence type="ECO:0000313" key="2">
    <source>
        <dbReference type="EMBL" id="KAG2191021.1"/>
    </source>
</evidence>
<evidence type="ECO:0000256" key="1">
    <source>
        <dbReference type="SAM" id="MobiDB-lite"/>
    </source>
</evidence>